<reference evidence="3" key="1">
    <citation type="submission" date="2017-07" db="EMBL/GenBank/DDBJ databases">
        <title>The cable genome - Insights into the physiology and evolution of filamentous bacteria capable of sulfide oxidation via long distance electron transfer.</title>
        <authorList>
            <person name="Thorup C."/>
            <person name="Bjerg J.T."/>
            <person name="Schreiber L."/>
            <person name="Nielsen L.P."/>
            <person name="Kjeldsen K.U."/>
            <person name="Boesen T."/>
            <person name="Boggild A."/>
            <person name="Meysman F."/>
            <person name="Geelhoed J."/>
            <person name="Schramm A."/>
        </authorList>
    </citation>
    <scope>NUCLEOTIDE SEQUENCE [LARGE SCALE GENOMIC DNA]</scope>
    <source>
        <strain evidence="3">GS</strain>
    </source>
</reference>
<comment type="caution">
    <text evidence="3">The sequence shown here is derived from an EMBL/GenBank/DDBJ whole genome shotgun (WGS) entry which is preliminary data.</text>
</comment>
<protein>
    <submittedName>
        <fullName evidence="3">Transferase hexapeptide (Six repeat-containing protein)</fullName>
    </submittedName>
</protein>
<dbReference type="Proteomes" id="UP000316238">
    <property type="component" value="Unassembled WGS sequence"/>
</dbReference>
<evidence type="ECO:0000256" key="1">
    <source>
        <dbReference type="ARBA" id="ARBA00022679"/>
    </source>
</evidence>
<keyword evidence="4" id="KW-1185">Reference proteome</keyword>
<evidence type="ECO:0000313" key="3">
    <source>
        <dbReference type="EMBL" id="TAA75920.1"/>
    </source>
</evidence>
<dbReference type="AlphaFoldDB" id="A0A521G4M4"/>
<dbReference type="EMBL" id="NQJD01000002">
    <property type="protein sequence ID" value="TAA75920.1"/>
    <property type="molecule type" value="Genomic_DNA"/>
</dbReference>
<dbReference type="SUPFAM" id="SSF51161">
    <property type="entry name" value="Trimeric LpxA-like enzymes"/>
    <property type="match status" value="1"/>
</dbReference>
<name>A0A521G4M4_9BACT</name>
<organism evidence="3 4">
    <name type="scientific">Candidatus Electronema aureum</name>
    <dbReference type="NCBI Taxonomy" id="2005002"/>
    <lineage>
        <taxon>Bacteria</taxon>
        <taxon>Pseudomonadati</taxon>
        <taxon>Thermodesulfobacteriota</taxon>
        <taxon>Desulfobulbia</taxon>
        <taxon>Desulfobulbales</taxon>
        <taxon>Desulfobulbaceae</taxon>
        <taxon>Candidatus Electronema</taxon>
    </lineage>
</organism>
<keyword evidence="2" id="KW-0012">Acyltransferase</keyword>
<evidence type="ECO:0000256" key="2">
    <source>
        <dbReference type="ARBA" id="ARBA00023315"/>
    </source>
</evidence>
<dbReference type="GO" id="GO:0016779">
    <property type="term" value="F:nucleotidyltransferase activity"/>
    <property type="evidence" value="ECO:0007669"/>
    <property type="project" value="UniProtKB-ARBA"/>
</dbReference>
<dbReference type="PANTHER" id="PTHR43584">
    <property type="entry name" value="NUCLEOTIDYL TRANSFERASE"/>
    <property type="match status" value="1"/>
</dbReference>
<accession>A0A521G4M4</accession>
<dbReference type="GO" id="GO:0016746">
    <property type="term" value="F:acyltransferase activity"/>
    <property type="evidence" value="ECO:0007669"/>
    <property type="project" value="UniProtKB-KW"/>
</dbReference>
<proteinExistence type="predicted"/>
<evidence type="ECO:0000313" key="4">
    <source>
        <dbReference type="Proteomes" id="UP000316238"/>
    </source>
</evidence>
<gene>
    <name evidence="3" type="ORF">CDV28_10242</name>
</gene>
<keyword evidence="1 3" id="KW-0808">Transferase</keyword>
<dbReference type="Gene3D" id="2.160.10.10">
    <property type="entry name" value="Hexapeptide repeat proteins"/>
    <property type="match status" value="1"/>
</dbReference>
<dbReference type="InterPro" id="IPR050065">
    <property type="entry name" value="GlmU-like"/>
</dbReference>
<dbReference type="InterPro" id="IPR011004">
    <property type="entry name" value="Trimer_LpxA-like_sf"/>
</dbReference>
<sequence>MLSAPSFFDLSDFDHRAIFQDTVPAWDALKMLKSYMNGLDYGLFCHEHLQNGVPLACPLIVHNGKLQTAEGCAITFGDATKGKLRVVREDQELSGASVIMAGAVIMGSRILLGKGVLIESGALIKEPAVIGDCTEIRQGAYLRGYCLAGKRCVLGHATEVKHSIFLNDAKAGHFAYLGDSILGNEANLGAGTKFANLRFLPGNVSIKTPSGVLDSGLRKFGAILGDRVQTGCNSVTNPGTLLGKDSLLMPNTTAPSGYHSPKSMLR</sequence>
<dbReference type="PANTHER" id="PTHR43584:SF8">
    <property type="entry name" value="N-ACETYLMURAMATE ALPHA-1-PHOSPHATE URIDYLYLTRANSFERASE"/>
    <property type="match status" value="1"/>
</dbReference>